<feature type="compositionally biased region" description="Basic and acidic residues" evidence="1">
    <location>
        <begin position="141"/>
        <end position="153"/>
    </location>
</feature>
<name>A0A4S8L715_DENBC</name>
<gene>
    <name evidence="2" type="ORF">K435DRAFT_806816</name>
</gene>
<proteinExistence type="predicted"/>
<feature type="region of interest" description="Disordered" evidence="1">
    <location>
        <begin position="59"/>
        <end position="98"/>
    </location>
</feature>
<dbReference type="EMBL" id="ML179608">
    <property type="protein sequence ID" value="THU84291.1"/>
    <property type="molecule type" value="Genomic_DNA"/>
</dbReference>
<evidence type="ECO:0000256" key="1">
    <source>
        <dbReference type="SAM" id="MobiDB-lite"/>
    </source>
</evidence>
<sequence>MSYTVTLCQIHQIKDMSTSSSLTQTIQHTGSPSASSEAAIWLTSNPPTFIALVVIGPKGRQESRDSNRTSILGQGREMFRPPSLHHSTHRSTYTRNSDDRLGSIAQRLSISYSPSLPAYEEFLQPESVYESRQRSPLHGPQARDLENGVRDAEPEGVLRPNLVNSMLQNTSDERL</sequence>
<keyword evidence="3" id="KW-1185">Reference proteome</keyword>
<feature type="region of interest" description="Disordered" evidence="1">
    <location>
        <begin position="130"/>
        <end position="158"/>
    </location>
</feature>
<evidence type="ECO:0000313" key="2">
    <source>
        <dbReference type="EMBL" id="THU84291.1"/>
    </source>
</evidence>
<dbReference type="AlphaFoldDB" id="A0A4S8L715"/>
<evidence type="ECO:0000313" key="3">
    <source>
        <dbReference type="Proteomes" id="UP000297245"/>
    </source>
</evidence>
<reference evidence="2 3" key="1">
    <citation type="journal article" date="2019" name="Nat. Ecol. Evol.">
        <title>Megaphylogeny resolves global patterns of mushroom evolution.</title>
        <authorList>
            <person name="Varga T."/>
            <person name="Krizsan K."/>
            <person name="Foldi C."/>
            <person name="Dima B."/>
            <person name="Sanchez-Garcia M."/>
            <person name="Sanchez-Ramirez S."/>
            <person name="Szollosi G.J."/>
            <person name="Szarkandi J.G."/>
            <person name="Papp V."/>
            <person name="Albert L."/>
            <person name="Andreopoulos W."/>
            <person name="Angelini C."/>
            <person name="Antonin V."/>
            <person name="Barry K.W."/>
            <person name="Bougher N.L."/>
            <person name="Buchanan P."/>
            <person name="Buyck B."/>
            <person name="Bense V."/>
            <person name="Catcheside P."/>
            <person name="Chovatia M."/>
            <person name="Cooper J."/>
            <person name="Damon W."/>
            <person name="Desjardin D."/>
            <person name="Finy P."/>
            <person name="Geml J."/>
            <person name="Haridas S."/>
            <person name="Hughes K."/>
            <person name="Justo A."/>
            <person name="Karasinski D."/>
            <person name="Kautmanova I."/>
            <person name="Kiss B."/>
            <person name="Kocsube S."/>
            <person name="Kotiranta H."/>
            <person name="LaButti K.M."/>
            <person name="Lechner B.E."/>
            <person name="Liimatainen K."/>
            <person name="Lipzen A."/>
            <person name="Lukacs Z."/>
            <person name="Mihaltcheva S."/>
            <person name="Morgado L.N."/>
            <person name="Niskanen T."/>
            <person name="Noordeloos M.E."/>
            <person name="Ohm R.A."/>
            <person name="Ortiz-Santana B."/>
            <person name="Ovrebo C."/>
            <person name="Racz N."/>
            <person name="Riley R."/>
            <person name="Savchenko A."/>
            <person name="Shiryaev A."/>
            <person name="Soop K."/>
            <person name="Spirin V."/>
            <person name="Szebenyi C."/>
            <person name="Tomsovsky M."/>
            <person name="Tulloss R.E."/>
            <person name="Uehling J."/>
            <person name="Grigoriev I.V."/>
            <person name="Vagvolgyi C."/>
            <person name="Papp T."/>
            <person name="Martin F.M."/>
            <person name="Miettinen O."/>
            <person name="Hibbett D.S."/>
            <person name="Nagy L.G."/>
        </authorList>
    </citation>
    <scope>NUCLEOTIDE SEQUENCE [LARGE SCALE GENOMIC DNA]</scope>
    <source>
        <strain evidence="2 3">CBS 962.96</strain>
    </source>
</reference>
<dbReference type="Proteomes" id="UP000297245">
    <property type="component" value="Unassembled WGS sequence"/>
</dbReference>
<accession>A0A4S8L715</accession>
<protein>
    <submittedName>
        <fullName evidence="2">Uncharacterized protein</fullName>
    </submittedName>
</protein>
<organism evidence="2 3">
    <name type="scientific">Dendrothele bispora (strain CBS 962.96)</name>
    <dbReference type="NCBI Taxonomy" id="1314807"/>
    <lineage>
        <taxon>Eukaryota</taxon>
        <taxon>Fungi</taxon>
        <taxon>Dikarya</taxon>
        <taxon>Basidiomycota</taxon>
        <taxon>Agaricomycotina</taxon>
        <taxon>Agaricomycetes</taxon>
        <taxon>Agaricomycetidae</taxon>
        <taxon>Agaricales</taxon>
        <taxon>Agaricales incertae sedis</taxon>
        <taxon>Dendrothele</taxon>
    </lineage>
</organism>